<accession>A0A382RMR1</accession>
<organism evidence="1">
    <name type="scientific">marine metagenome</name>
    <dbReference type="NCBI Taxonomy" id="408172"/>
    <lineage>
        <taxon>unclassified sequences</taxon>
        <taxon>metagenomes</taxon>
        <taxon>ecological metagenomes</taxon>
    </lineage>
</organism>
<sequence>MIEHSAPQEYYSRGIAYGDVKGATKESPVKIARQEFVTRIFHAYLDDEGRYCETLVDEQPQASHAYAS</sequence>
<protein>
    <submittedName>
        <fullName evidence="1">Uncharacterized protein</fullName>
    </submittedName>
</protein>
<proteinExistence type="predicted"/>
<reference evidence="1" key="1">
    <citation type="submission" date="2018-05" db="EMBL/GenBank/DDBJ databases">
        <authorList>
            <person name="Lanie J.A."/>
            <person name="Ng W.-L."/>
            <person name="Kazmierczak K.M."/>
            <person name="Andrzejewski T.M."/>
            <person name="Davidsen T.M."/>
            <person name="Wayne K.J."/>
            <person name="Tettelin H."/>
            <person name="Glass J.I."/>
            <person name="Rusch D."/>
            <person name="Podicherti R."/>
            <person name="Tsui H.-C.T."/>
            <person name="Winkler M.E."/>
        </authorList>
    </citation>
    <scope>NUCLEOTIDE SEQUENCE</scope>
</reference>
<name>A0A382RMR1_9ZZZZ</name>
<dbReference type="AlphaFoldDB" id="A0A382RMR1"/>
<gene>
    <name evidence="1" type="ORF">METZ01_LOCUS350765</name>
</gene>
<evidence type="ECO:0000313" key="1">
    <source>
        <dbReference type="EMBL" id="SVC97911.1"/>
    </source>
</evidence>
<dbReference type="EMBL" id="UINC01122229">
    <property type="protein sequence ID" value="SVC97911.1"/>
    <property type="molecule type" value="Genomic_DNA"/>
</dbReference>